<sequence>MEEARDRGNPRLRAYAAGRTCAGGPGRHPGPARPLAGPGRARETLTGPLNTRIPGAVLPAAALKAWGREAAPQIITPNGGDRAGPPSAGEAPAPRLAMRVNAASVNVEAQDREWSWFEDLAAVFAAARVAAGKACTAAWRFAWYDSPARMKWAERQAAGFGNEADRTFALLLLSAALAALSLAAAATAAVFGGLWLLAWAAERLAGRLAAGRDAGGAVRGFPKAGEVA</sequence>
<evidence type="ECO:0000256" key="1">
    <source>
        <dbReference type="SAM" id="MobiDB-lite"/>
    </source>
</evidence>
<proteinExistence type="predicted"/>
<protein>
    <submittedName>
        <fullName evidence="3">Uncharacterized protein</fullName>
    </submittedName>
</protein>
<keyword evidence="4" id="KW-1185">Reference proteome</keyword>
<keyword evidence="2" id="KW-0812">Transmembrane</keyword>
<keyword evidence="2" id="KW-1133">Transmembrane helix</keyword>
<dbReference type="Proteomes" id="UP000075670">
    <property type="component" value="Unassembled WGS sequence"/>
</dbReference>
<dbReference type="AlphaFoldDB" id="A0A151AWW9"/>
<feature type="region of interest" description="Disordered" evidence="1">
    <location>
        <begin position="1"/>
        <end position="49"/>
    </location>
</feature>
<dbReference type="EMBL" id="LTBC01000006">
    <property type="protein sequence ID" value="KYH32043.1"/>
    <property type="molecule type" value="Genomic_DNA"/>
</dbReference>
<evidence type="ECO:0000313" key="3">
    <source>
        <dbReference type="EMBL" id="KYH32043.1"/>
    </source>
</evidence>
<organism evidence="3 4">
    <name type="scientific">Moorella mulderi DSM 14980</name>
    <dbReference type="NCBI Taxonomy" id="1122241"/>
    <lineage>
        <taxon>Bacteria</taxon>
        <taxon>Bacillati</taxon>
        <taxon>Bacillota</taxon>
        <taxon>Clostridia</taxon>
        <taxon>Neomoorellales</taxon>
        <taxon>Neomoorellaceae</taxon>
        <taxon>Neomoorella</taxon>
    </lineage>
</organism>
<dbReference type="PATRIC" id="fig|1122241.3.peg.2047"/>
<comment type="caution">
    <text evidence="3">The sequence shown here is derived from an EMBL/GenBank/DDBJ whole genome shotgun (WGS) entry which is preliminary data.</text>
</comment>
<name>A0A151AWW9_9FIRM</name>
<feature type="transmembrane region" description="Helical" evidence="2">
    <location>
        <begin position="168"/>
        <end position="197"/>
    </location>
</feature>
<gene>
    <name evidence="3" type="ORF">MOMUL_19250</name>
</gene>
<evidence type="ECO:0000313" key="4">
    <source>
        <dbReference type="Proteomes" id="UP000075670"/>
    </source>
</evidence>
<reference evidence="3 4" key="1">
    <citation type="submission" date="2016-02" db="EMBL/GenBank/DDBJ databases">
        <title>Genome sequence of Moorella mulderi DSM 14980.</title>
        <authorList>
            <person name="Poehlein A."/>
            <person name="Daniel R."/>
        </authorList>
    </citation>
    <scope>NUCLEOTIDE SEQUENCE [LARGE SCALE GENOMIC DNA]</scope>
    <source>
        <strain evidence="3 4">DSM 14980</strain>
    </source>
</reference>
<accession>A0A151AWW9</accession>
<evidence type="ECO:0000256" key="2">
    <source>
        <dbReference type="SAM" id="Phobius"/>
    </source>
</evidence>
<keyword evidence="2" id="KW-0472">Membrane</keyword>